<name>A0A164G5S7_9CRUS</name>
<gene>
    <name evidence="1" type="ORF">APZ42_005951</name>
</gene>
<accession>A0A164G5S7</accession>
<proteinExistence type="predicted"/>
<dbReference type="Proteomes" id="UP000076858">
    <property type="component" value="Unassembled WGS sequence"/>
</dbReference>
<reference evidence="1 2" key="1">
    <citation type="submission" date="2016-03" db="EMBL/GenBank/DDBJ databases">
        <title>EvidentialGene: Evidence-directed Construction of Genes on Genomes.</title>
        <authorList>
            <person name="Gilbert D.G."/>
            <person name="Choi J.-H."/>
            <person name="Mockaitis K."/>
            <person name="Colbourne J."/>
            <person name="Pfrender M."/>
        </authorList>
    </citation>
    <scope>NUCLEOTIDE SEQUENCE [LARGE SCALE GENOMIC DNA]</scope>
    <source>
        <strain evidence="1 2">Xinb3</strain>
        <tissue evidence="1">Complete organism</tissue>
    </source>
</reference>
<dbReference type="EMBL" id="LRGB01016566">
    <property type="protein sequence ID" value="KZR98565.1"/>
    <property type="molecule type" value="Genomic_DNA"/>
</dbReference>
<dbReference type="AlphaFoldDB" id="A0A164G5S7"/>
<comment type="caution">
    <text evidence="1">The sequence shown here is derived from an EMBL/GenBank/DDBJ whole genome shotgun (WGS) entry which is preliminary data.</text>
</comment>
<evidence type="ECO:0000313" key="2">
    <source>
        <dbReference type="Proteomes" id="UP000076858"/>
    </source>
</evidence>
<protein>
    <submittedName>
        <fullName evidence="1">Uncharacterized protein</fullName>
    </submittedName>
</protein>
<sequence length="74" mass="8981">MYLTPQANCQIRNCVRFHGMFLIQERRRRCNMANTRPTNVRYHRHYKKGADQLSHFGTNVFKEKLGTFVERNFF</sequence>
<keyword evidence="2" id="KW-1185">Reference proteome</keyword>
<evidence type="ECO:0000313" key="1">
    <source>
        <dbReference type="EMBL" id="KZR98565.1"/>
    </source>
</evidence>
<organism evidence="1 2">
    <name type="scientific">Daphnia magna</name>
    <dbReference type="NCBI Taxonomy" id="35525"/>
    <lineage>
        <taxon>Eukaryota</taxon>
        <taxon>Metazoa</taxon>
        <taxon>Ecdysozoa</taxon>
        <taxon>Arthropoda</taxon>
        <taxon>Crustacea</taxon>
        <taxon>Branchiopoda</taxon>
        <taxon>Diplostraca</taxon>
        <taxon>Cladocera</taxon>
        <taxon>Anomopoda</taxon>
        <taxon>Daphniidae</taxon>
        <taxon>Daphnia</taxon>
    </lineage>
</organism>